<evidence type="ECO:0000313" key="3">
    <source>
        <dbReference type="EMBL" id="EXJ82785.1"/>
    </source>
</evidence>
<dbReference type="Pfam" id="PF12660">
    <property type="entry name" value="zf-TFIIIC"/>
    <property type="match status" value="1"/>
</dbReference>
<dbReference type="Pfam" id="PF12657">
    <property type="entry name" value="TFIIIC_delta"/>
    <property type="match status" value="2"/>
</dbReference>
<dbReference type="PANTHER" id="PTHR15496">
    <property type="entry name" value="GENERAL TRANSCRIPTION FACTOR 3C POLYPEPTIDE 4 FAMILY"/>
    <property type="match status" value="1"/>
</dbReference>
<dbReference type="PANTHER" id="PTHR15496:SF2">
    <property type="entry name" value="GENERAL TRANSCRIPTION FACTOR 3C POLYPEPTIDE 4"/>
    <property type="match status" value="1"/>
</dbReference>
<dbReference type="OrthoDB" id="6021743at2759"/>
<feature type="domain" description="Transcription factor IIIC 90kDa subunit N-terminal" evidence="1">
    <location>
        <begin position="297"/>
        <end position="389"/>
    </location>
</feature>
<reference evidence="3 4" key="1">
    <citation type="submission" date="2013-03" db="EMBL/GenBank/DDBJ databases">
        <title>The Genome Sequence of Capronia epimyces CBS 606.96.</title>
        <authorList>
            <consortium name="The Broad Institute Genomics Platform"/>
            <person name="Cuomo C."/>
            <person name="de Hoog S."/>
            <person name="Gorbushina A."/>
            <person name="Walker B."/>
            <person name="Young S.K."/>
            <person name="Zeng Q."/>
            <person name="Gargeya S."/>
            <person name="Fitzgerald M."/>
            <person name="Haas B."/>
            <person name="Abouelleil A."/>
            <person name="Allen A.W."/>
            <person name="Alvarado L."/>
            <person name="Arachchi H.M."/>
            <person name="Berlin A.M."/>
            <person name="Chapman S.B."/>
            <person name="Gainer-Dewar J."/>
            <person name="Goldberg J."/>
            <person name="Griggs A."/>
            <person name="Gujja S."/>
            <person name="Hansen M."/>
            <person name="Howarth C."/>
            <person name="Imamovic A."/>
            <person name="Ireland A."/>
            <person name="Larimer J."/>
            <person name="McCowan C."/>
            <person name="Murphy C."/>
            <person name="Pearson M."/>
            <person name="Poon T.W."/>
            <person name="Priest M."/>
            <person name="Roberts A."/>
            <person name="Saif S."/>
            <person name="Shea T."/>
            <person name="Sisk P."/>
            <person name="Sykes S."/>
            <person name="Wortman J."/>
            <person name="Nusbaum C."/>
            <person name="Birren B."/>
        </authorList>
    </citation>
    <scope>NUCLEOTIDE SEQUENCE [LARGE SCALE GENOMIC DNA]</scope>
    <source>
        <strain evidence="3 4">CBS 606.96</strain>
    </source>
</reference>
<dbReference type="SUPFAM" id="SSF50978">
    <property type="entry name" value="WD40 repeat-like"/>
    <property type="match status" value="1"/>
</dbReference>
<dbReference type="EMBL" id="AMGY01000005">
    <property type="protein sequence ID" value="EXJ82785.1"/>
    <property type="molecule type" value="Genomic_DNA"/>
</dbReference>
<dbReference type="RefSeq" id="XP_007734908.1">
    <property type="nucleotide sequence ID" value="XM_007736718.1"/>
</dbReference>
<protein>
    <recommendedName>
        <fullName evidence="5">Transcription factor IIIC putative zinc-finger domain-containing protein</fullName>
    </recommendedName>
</protein>
<dbReference type="InterPro" id="IPR044230">
    <property type="entry name" value="GTF3C4"/>
</dbReference>
<name>W9XZH0_9EURO</name>
<evidence type="ECO:0008006" key="5">
    <source>
        <dbReference type="Google" id="ProtNLM"/>
    </source>
</evidence>
<feature type="domain" description="Transcription factor IIIC 90kDa subunit N-terminal" evidence="1">
    <location>
        <begin position="28"/>
        <end position="253"/>
    </location>
</feature>
<evidence type="ECO:0000259" key="2">
    <source>
        <dbReference type="Pfam" id="PF12660"/>
    </source>
</evidence>
<evidence type="ECO:0000259" key="1">
    <source>
        <dbReference type="Pfam" id="PF12657"/>
    </source>
</evidence>
<sequence length="590" mass="65375">MASSNNALEPVHLPYWPTCQNALTWSSEDLAVAAGEVVHILTPRYVSQSQRLAGHRQWHTYTLRVNMFEPIEWPYQSMAPLKHFSLGEELSDSAIVSLAWSPPGLALYRRSVLGILTSNLVLSFWESDGRVGVWKRTGIVNQNIPITAAPKTADNPRRKKRIRAFCWCPQLQPFGASRWSTQLLVVADDDRTILVFRVRKHDGATFGGWRFELVATQTVQNTDLHLEGMSTLRSTLSTSSPISKLATTEWQPEQEVDSTSRTDVLTLQVDMGQCTQPKHLSIHVVRTAGDNADRSYSSQDLKVSIIESKSASDLSKNDPPLESFFEAAIHDIQSEYNEKFNLGGRVRVRNWGTAMSCDKTHAATCISCHPSDMIEYGMPSSQHTVVLFAQLQQPLAPESPNSIRSDAAVREEILHFITNSPADWVKTAMDRNIVRNAAALISSELKDRPSLARWAASTLNHLAGNHGGVERGGKMQQSGPMDSGPETDVIFEHDGVPARISTEETCEICEASIPFSSPLDAARCINGHQFSRCSISFVAVQEPGVSKYCAKCGRQFLDPGKLEFPEGPSLSQALFDQFDICPYCQGKFRG</sequence>
<dbReference type="AlphaFoldDB" id="W9XZH0"/>
<comment type="caution">
    <text evidence="3">The sequence shown here is derived from an EMBL/GenBank/DDBJ whole genome shotgun (WGS) entry which is preliminary data.</text>
</comment>
<gene>
    <name evidence="3" type="ORF">A1O3_06600</name>
</gene>
<dbReference type="eggNOG" id="ENOG502S8BZ">
    <property type="taxonomic scope" value="Eukaryota"/>
</dbReference>
<organism evidence="3 4">
    <name type="scientific">Capronia epimyces CBS 606.96</name>
    <dbReference type="NCBI Taxonomy" id="1182542"/>
    <lineage>
        <taxon>Eukaryota</taxon>
        <taxon>Fungi</taxon>
        <taxon>Dikarya</taxon>
        <taxon>Ascomycota</taxon>
        <taxon>Pezizomycotina</taxon>
        <taxon>Eurotiomycetes</taxon>
        <taxon>Chaetothyriomycetidae</taxon>
        <taxon>Chaetothyriales</taxon>
        <taxon>Herpotrichiellaceae</taxon>
        <taxon>Capronia</taxon>
    </lineage>
</organism>
<dbReference type="InterPro" id="IPR036322">
    <property type="entry name" value="WD40_repeat_dom_sf"/>
</dbReference>
<evidence type="ECO:0000313" key="4">
    <source>
        <dbReference type="Proteomes" id="UP000019478"/>
    </source>
</evidence>
<dbReference type="STRING" id="1182542.W9XZH0"/>
<dbReference type="InterPro" id="IPR024764">
    <property type="entry name" value="TFIIIC_Znf"/>
</dbReference>
<dbReference type="GO" id="GO:0000127">
    <property type="term" value="C:transcription factor TFIIIC complex"/>
    <property type="evidence" value="ECO:0007669"/>
    <property type="project" value="InterPro"/>
</dbReference>
<proteinExistence type="predicted"/>
<dbReference type="GO" id="GO:0004402">
    <property type="term" value="F:histone acetyltransferase activity"/>
    <property type="evidence" value="ECO:0007669"/>
    <property type="project" value="InterPro"/>
</dbReference>
<dbReference type="InterPro" id="IPR024761">
    <property type="entry name" value="TFIIIC_delta_N"/>
</dbReference>
<dbReference type="Proteomes" id="UP000019478">
    <property type="component" value="Unassembled WGS sequence"/>
</dbReference>
<dbReference type="GeneID" id="19170708"/>
<feature type="domain" description="Transcription factor IIIC putative zinc-finger" evidence="2">
    <location>
        <begin position="502"/>
        <end position="588"/>
    </location>
</feature>
<accession>W9XZH0</accession>
<dbReference type="GO" id="GO:0006384">
    <property type="term" value="P:transcription initiation at RNA polymerase III promoter"/>
    <property type="evidence" value="ECO:0007669"/>
    <property type="project" value="InterPro"/>
</dbReference>
<keyword evidence="4" id="KW-1185">Reference proteome</keyword>
<dbReference type="HOGENOM" id="CLU_011098_1_0_1"/>